<dbReference type="InterPro" id="IPR036162">
    <property type="entry name" value="Resolvase-like_N_sf"/>
</dbReference>
<name>A0ABQ5VPH1_9RHOB</name>
<keyword evidence="3" id="KW-0233">DNA recombination</keyword>
<gene>
    <name evidence="5" type="ORF">GCM10007927_37460</name>
</gene>
<dbReference type="EMBL" id="BSNL01000004">
    <property type="protein sequence ID" value="GLQ28943.1"/>
    <property type="molecule type" value="Genomic_DNA"/>
</dbReference>
<dbReference type="PROSITE" id="PS51736">
    <property type="entry name" value="RECOMBINASES_3"/>
    <property type="match status" value="1"/>
</dbReference>
<dbReference type="SMART" id="SM00857">
    <property type="entry name" value="Resolvase"/>
    <property type="match status" value="1"/>
</dbReference>
<dbReference type="Pfam" id="PF13936">
    <property type="entry name" value="HTH_38"/>
    <property type="match status" value="1"/>
</dbReference>
<feature type="domain" description="Resolvase/invertase-type recombinase catalytic" evidence="4">
    <location>
        <begin position="1"/>
        <end position="110"/>
    </location>
</feature>
<reference evidence="5" key="1">
    <citation type="journal article" date="2014" name="Int. J. Syst. Evol. Microbiol.">
        <title>Complete genome of a new Firmicutes species belonging to the dominant human colonic microbiota ('Ruminococcus bicirculans') reveals two chromosomes and a selective capacity to utilize plant glucans.</title>
        <authorList>
            <consortium name="NISC Comparative Sequencing Program"/>
            <person name="Wegmann U."/>
            <person name="Louis P."/>
            <person name="Goesmann A."/>
            <person name="Henrissat B."/>
            <person name="Duncan S.H."/>
            <person name="Flint H.J."/>
        </authorList>
    </citation>
    <scope>NUCLEOTIDE SEQUENCE</scope>
    <source>
        <strain evidence="5">NBRC 109915</strain>
    </source>
</reference>
<keyword evidence="2" id="KW-0238">DNA-binding</keyword>
<comment type="similarity">
    <text evidence="1">Belongs to the site-specific recombinase resolvase family.</text>
</comment>
<proteinExistence type="inferred from homology"/>
<accession>A0ABQ5VPH1</accession>
<dbReference type="InterPro" id="IPR009057">
    <property type="entry name" value="Homeodomain-like_sf"/>
</dbReference>
<evidence type="ECO:0000313" key="5">
    <source>
        <dbReference type="EMBL" id="GLQ28943.1"/>
    </source>
</evidence>
<evidence type="ECO:0000256" key="3">
    <source>
        <dbReference type="ARBA" id="ARBA00023172"/>
    </source>
</evidence>
<sequence>MEHVFREKATAKTVKGRPQLEKAIDALGKGDVLVIAEWDRATRSMMDGITIIQRIADRGAAVKVLDKPWLDLTTPMGKGILAFLSALAEDERERITHRANEGRAAAKARGVKFGPKPKLTEHQRSVALERLAAGDSCRAIAKDMGVAHTTIGRLVR</sequence>
<dbReference type="CDD" id="cd00569">
    <property type="entry name" value="HTH_Hin_like"/>
    <property type="match status" value="1"/>
</dbReference>
<evidence type="ECO:0000313" key="6">
    <source>
        <dbReference type="Proteomes" id="UP001161388"/>
    </source>
</evidence>
<comment type="caution">
    <text evidence="5">The sequence shown here is derived from an EMBL/GenBank/DDBJ whole genome shotgun (WGS) entry which is preliminary data.</text>
</comment>
<evidence type="ECO:0000256" key="2">
    <source>
        <dbReference type="ARBA" id="ARBA00023125"/>
    </source>
</evidence>
<dbReference type="PANTHER" id="PTHR30461">
    <property type="entry name" value="DNA-INVERTASE FROM LAMBDOID PROPHAGE"/>
    <property type="match status" value="1"/>
</dbReference>
<reference evidence="5" key="2">
    <citation type="submission" date="2023-01" db="EMBL/GenBank/DDBJ databases">
        <title>Draft genome sequence of Sulfitobacter pacificus strain NBRC 109915.</title>
        <authorList>
            <person name="Sun Q."/>
            <person name="Mori K."/>
        </authorList>
    </citation>
    <scope>NUCLEOTIDE SEQUENCE</scope>
    <source>
        <strain evidence="5">NBRC 109915</strain>
    </source>
</reference>
<dbReference type="Pfam" id="PF00239">
    <property type="entry name" value="Resolvase"/>
    <property type="match status" value="1"/>
</dbReference>
<dbReference type="SUPFAM" id="SSF46689">
    <property type="entry name" value="Homeodomain-like"/>
    <property type="match status" value="1"/>
</dbReference>
<protein>
    <submittedName>
        <fullName evidence="5">Recombinase</fullName>
    </submittedName>
</protein>
<dbReference type="PANTHER" id="PTHR30461:SF2">
    <property type="entry name" value="SERINE RECOMBINASE PINE-RELATED"/>
    <property type="match status" value="1"/>
</dbReference>
<dbReference type="InterPro" id="IPR050639">
    <property type="entry name" value="SSR_resolvase"/>
</dbReference>
<dbReference type="CDD" id="cd03768">
    <property type="entry name" value="SR_ResInv"/>
    <property type="match status" value="1"/>
</dbReference>
<organism evidence="5 6">
    <name type="scientific">Sulfitobacter pacificus</name>
    <dbReference type="NCBI Taxonomy" id="1499314"/>
    <lineage>
        <taxon>Bacteria</taxon>
        <taxon>Pseudomonadati</taxon>
        <taxon>Pseudomonadota</taxon>
        <taxon>Alphaproteobacteria</taxon>
        <taxon>Rhodobacterales</taxon>
        <taxon>Roseobacteraceae</taxon>
        <taxon>Sulfitobacter</taxon>
    </lineage>
</organism>
<dbReference type="InterPro" id="IPR006119">
    <property type="entry name" value="Resolv_N"/>
</dbReference>
<dbReference type="SUPFAM" id="SSF53041">
    <property type="entry name" value="Resolvase-like"/>
    <property type="match status" value="1"/>
</dbReference>
<keyword evidence="6" id="KW-1185">Reference proteome</keyword>
<dbReference type="Proteomes" id="UP001161388">
    <property type="component" value="Unassembled WGS sequence"/>
</dbReference>
<dbReference type="InterPro" id="IPR025246">
    <property type="entry name" value="IS30-like_HTH"/>
</dbReference>
<evidence type="ECO:0000259" key="4">
    <source>
        <dbReference type="PROSITE" id="PS51736"/>
    </source>
</evidence>
<evidence type="ECO:0000256" key="1">
    <source>
        <dbReference type="ARBA" id="ARBA00009913"/>
    </source>
</evidence>
<dbReference type="Gene3D" id="3.40.50.1390">
    <property type="entry name" value="Resolvase, N-terminal catalytic domain"/>
    <property type="match status" value="1"/>
</dbReference>